<name>A0A507DY76_9FUNG</name>
<evidence type="ECO:0000313" key="3">
    <source>
        <dbReference type="Proteomes" id="UP000318582"/>
    </source>
</evidence>
<feature type="region of interest" description="Disordered" evidence="1">
    <location>
        <begin position="1"/>
        <end position="196"/>
    </location>
</feature>
<dbReference type="SMART" id="SM00367">
    <property type="entry name" value="LRR_CC"/>
    <property type="match status" value="7"/>
</dbReference>
<dbReference type="SUPFAM" id="SSF52047">
    <property type="entry name" value="RNI-like"/>
    <property type="match status" value="1"/>
</dbReference>
<protein>
    <recommendedName>
        <fullName evidence="4">RNI-like protein</fullName>
    </recommendedName>
</protein>
<organism evidence="2 3">
    <name type="scientific">Powellomyces hirtus</name>
    <dbReference type="NCBI Taxonomy" id="109895"/>
    <lineage>
        <taxon>Eukaryota</taxon>
        <taxon>Fungi</taxon>
        <taxon>Fungi incertae sedis</taxon>
        <taxon>Chytridiomycota</taxon>
        <taxon>Chytridiomycota incertae sedis</taxon>
        <taxon>Chytridiomycetes</taxon>
        <taxon>Spizellomycetales</taxon>
        <taxon>Powellomycetaceae</taxon>
        <taxon>Powellomyces</taxon>
    </lineage>
</organism>
<dbReference type="EMBL" id="QEAQ01000095">
    <property type="protein sequence ID" value="TPX55790.1"/>
    <property type="molecule type" value="Genomic_DNA"/>
</dbReference>
<dbReference type="Gene3D" id="3.80.10.10">
    <property type="entry name" value="Ribonuclease Inhibitor"/>
    <property type="match status" value="2"/>
</dbReference>
<dbReference type="PANTHER" id="PTHR13318">
    <property type="entry name" value="PARTNER OF PAIRED, ISOFORM B-RELATED"/>
    <property type="match status" value="1"/>
</dbReference>
<feature type="compositionally biased region" description="Basic residues" evidence="1">
    <location>
        <begin position="135"/>
        <end position="162"/>
    </location>
</feature>
<dbReference type="STRING" id="109895.A0A507DY76"/>
<feature type="region of interest" description="Disordered" evidence="1">
    <location>
        <begin position="232"/>
        <end position="256"/>
    </location>
</feature>
<reference evidence="2 3" key="1">
    <citation type="journal article" date="2019" name="Sci. Rep.">
        <title>Comparative genomics of chytrid fungi reveal insights into the obligate biotrophic and pathogenic lifestyle of Synchytrium endobioticum.</title>
        <authorList>
            <person name="van de Vossenberg B.T.L.H."/>
            <person name="Warris S."/>
            <person name="Nguyen H.D.T."/>
            <person name="van Gent-Pelzer M.P.E."/>
            <person name="Joly D.L."/>
            <person name="van de Geest H.C."/>
            <person name="Bonants P.J.M."/>
            <person name="Smith D.S."/>
            <person name="Levesque C.A."/>
            <person name="van der Lee T.A.J."/>
        </authorList>
    </citation>
    <scope>NUCLEOTIDE SEQUENCE [LARGE SCALE GENOMIC DNA]</scope>
    <source>
        <strain evidence="2 3">CBS 809.83</strain>
    </source>
</reference>
<evidence type="ECO:0000313" key="2">
    <source>
        <dbReference type="EMBL" id="TPX55790.1"/>
    </source>
</evidence>
<dbReference type="GO" id="GO:0019005">
    <property type="term" value="C:SCF ubiquitin ligase complex"/>
    <property type="evidence" value="ECO:0007669"/>
    <property type="project" value="TreeGrafter"/>
</dbReference>
<keyword evidence="3" id="KW-1185">Reference proteome</keyword>
<gene>
    <name evidence="2" type="ORF">PhCBS80983_g05023</name>
</gene>
<evidence type="ECO:0000256" key="1">
    <source>
        <dbReference type="SAM" id="MobiDB-lite"/>
    </source>
</evidence>
<dbReference type="Proteomes" id="UP000318582">
    <property type="component" value="Unassembled WGS sequence"/>
</dbReference>
<dbReference type="InterPro" id="IPR006553">
    <property type="entry name" value="Leu-rich_rpt_Cys-con_subtyp"/>
</dbReference>
<comment type="caution">
    <text evidence="2">The sequence shown here is derived from an EMBL/GenBank/DDBJ whole genome shotgun (WGS) entry which is preliminary data.</text>
</comment>
<feature type="compositionally biased region" description="Polar residues" evidence="1">
    <location>
        <begin position="1"/>
        <end position="14"/>
    </location>
</feature>
<sequence length="645" mass="70674">MSRNQVRGPSSALSSFLRERGIRAPPRNVWQRRNTTAEESAENGAATANTEEGDNVNGQEVEETNSTPASSRDAPPAPGRRRAARGTSAPPRENQVGLEATVMEVEVEIANGSGDEDLEELAEEEEEETESAQTTRRRAKAQTAKARPKAKAKAAAGKKRKNGKESDDDFNANDDDKDIGAARSNHSKRRKTGPLDGASGSIRFCNRCQRRYIVSDDKRTLCPACVSLQAAPGTSGAPKKTTKRKKGTLIPEGSEESSGAVKSLRDMCIKLIADYIDSVEEFGDISESTKLQLAKIIGRHRQLNPQNVRLFVGPNEDRVNLFECTYLDDAALSKVAQMCPNVRQLHLGNCGRIKEDTLKIIGENCELLQSLTLDGPFLPSNQGFITMFNGLGDKLQELTLRHAAKLSKTGVDVLVANSPGLTTLRLDQCLKLDDDSIRVLADLKHLQVLEIGFMGEKIAEDSFIHLVQNVGAQLRSLSLNGHVHLSDKVLTEAIAPTCLNLNDLSLEECEGITSDGMLEFIRAFTPTSGLTSLSLSRNVHMKDDLLVAIVNAHGPTLLRLNINGLDELTEYSLRAIAAGCPMLRELDVSWIRNVDDFMLEELISKSRPLAKVKVYGCNKLSDVVINRHNINDEGKEIRFVGNEYI</sequence>
<dbReference type="AlphaFoldDB" id="A0A507DY76"/>
<proteinExistence type="predicted"/>
<dbReference type="PANTHER" id="PTHR13318:SF95">
    <property type="entry name" value="F-BOX PROTEIN YLR352W"/>
    <property type="match status" value="1"/>
</dbReference>
<dbReference type="GO" id="GO:0031146">
    <property type="term" value="P:SCF-dependent proteasomal ubiquitin-dependent protein catabolic process"/>
    <property type="evidence" value="ECO:0007669"/>
    <property type="project" value="TreeGrafter"/>
</dbReference>
<evidence type="ECO:0008006" key="4">
    <source>
        <dbReference type="Google" id="ProtNLM"/>
    </source>
</evidence>
<feature type="compositionally biased region" description="Acidic residues" evidence="1">
    <location>
        <begin position="114"/>
        <end position="130"/>
    </location>
</feature>
<feature type="compositionally biased region" description="Acidic residues" evidence="1">
    <location>
        <begin position="166"/>
        <end position="177"/>
    </location>
</feature>
<dbReference type="InterPro" id="IPR032675">
    <property type="entry name" value="LRR_dom_sf"/>
</dbReference>
<accession>A0A507DY76</accession>